<feature type="compositionally biased region" description="Basic and acidic residues" evidence="1">
    <location>
        <begin position="692"/>
        <end position="701"/>
    </location>
</feature>
<keyword evidence="4" id="KW-1185">Reference proteome</keyword>
<name>A0A136ITH1_9PEZI</name>
<evidence type="ECO:0000256" key="1">
    <source>
        <dbReference type="SAM" id="MobiDB-lite"/>
    </source>
</evidence>
<dbReference type="EMBL" id="KQ964259">
    <property type="protein sequence ID" value="KXJ88165.1"/>
    <property type="molecule type" value="Genomic_DNA"/>
</dbReference>
<dbReference type="STRING" id="196109.A0A136ITH1"/>
<feature type="compositionally biased region" description="Pro residues" evidence="1">
    <location>
        <begin position="577"/>
        <end position="593"/>
    </location>
</feature>
<organism evidence="3 4">
    <name type="scientific">Microdochium bolleyi</name>
    <dbReference type="NCBI Taxonomy" id="196109"/>
    <lineage>
        <taxon>Eukaryota</taxon>
        <taxon>Fungi</taxon>
        <taxon>Dikarya</taxon>
        <taxon>Ascomycota</taxon>
        <taxon>Pezizomycotina</taxon>
        <taxon>Sordariomycetes</taxon>
        <taxon>Xylariomycetidae</taxon>
        <taxon>Xylariales</taxon>
        <taxon>Microdochiaceae</taxon>
        <taxon>Microdochium</taxon>
    </lineage>
</organism>
<protein>
    <submittedName>
        <fullName evidence="3">HAUS augmin-like complex subunit 6 N-terminus-domain-containing protein</fullName>
    </submittedName>
</protein>
<dbReference type="Pfam" id="PF14661">
    <property type="entry name" value="HAUS6_N"/>
    <property type="match status" value="1"/>
</dbReference>
<dbReference type="InParanoid" id="A0A136ITH1"/>
<reference evidence="4" key="1">
    <citation type="submission" date="2016-02" db="EMBL/GenBank/DDBJ databases">
        <title>Draft genome sequence of Microdochium bolleyi, a fungal endophyte of beachgrass.</title>
        <authorList>
            <consortium name="DOE Joint Genome Institute"/>
            <person name="David A.S."/>
            <person name="May G."/>
            <person name="Haridas S."/>
            <person name="Lim J."/>
            <person name="Wang M."/>
            <person name="Labutti K."/>
            <person name="Lipzen A."/>
            <person name="Barry K."/>
            <person name="Grigoriev I.V."/>
        </authorList>
    </citation>
    <scope>NUCLEOTIDE SEQUENCE [LARGE SCALE GENOMIC DNA]</scope>
    <source>
        <strain evidence="4">J235TASD1</strain>
    </source>
</reference>
<dbReference type="OrthoDB" id="5575722at2759"/>
<feature type="region of interest" description="Disordered" evidence="1">
    <location>
        <begin position="1"/>
        <end position="61"/>
    </location>
</feature>
<feature type="domain" description="HAUS augmin-like complex subunit 6 N-terminal" evidence="2">
    <location>
        <begin position="72"/>
        <end position="307"/>
    </location>
</feature>
<feature type="compositionally biased region" description="Low complexity" evidence="1">
    <location>
        <begin position="10"/>
        <end position="40"/>
    </location>
</feature>
<dbReference type="AlphaFoldDB" id="A0A136ITH1"/>
<dbReference type="Proteomes" id="UP000070501">
    <property type="component" value="Unassembled WGS sequence"/>
</dbReference>
<evidence type="ECO:0000313" key="3">
    <source>
        <dbReference type="EMBL" id="KXJ88165.1"/>
    </source>
</evidence>
<dbReference type="InterPro" id="IPR028163">
    <property type="entry name" value="HAUS_6_N"/>
</dbReference>
<feature type="region of interest" description="Disordered" evidence="1">
    <location>
        <begin position="462"/>
        <end position="600"/>
    </location>
</feature>
<proteinExistence type="predicted"/>
<accession>A0A136ITH1</accession>
<sequence>MSLFAPSSNPPLARTRTLRPATRAPLTAPQQAQQGTTAGRSLANGAAGSGQQDTSHGTATAIPSSTSNLALFLTNLRLLDLDLEPDWPDITPATFSSRDAAGGQKKRIQAVEWALFQLFVLWDPSETQNKLRPFFPPLEQVQSVNLRATLTRSLEQLKRNGFLGRDAIIRKTMLDECKGDRLEEVLAAFSSAVLKKLVTERNLNSTGPDNYPPIAEKIAVENRGYTGERTELNALLLAHKVVLSRALEEKNEERARYRDFEELLELKQRGLVRRREQVKASSAKTDALEIDDQTRAQARDVLRTNWTGNESWVDTLLFAGADVRPSTLLDVSFDEVWSSVQQGRLSDLEEQGSDLLGHLDHRVKAQRARLEKWETFHEKMFGAQKAAPVTPKRKQDRPKRIVEFRAHKNAHLSSKARKAADDMETEEVPVEYDQIMVDMERELGKVGQAKIPNFAKMFGSTAARIDEPELPPPRPALEPERTMSQPARASRQETSPRRRPSQRSIPKRQDSRHLGRSRKPSVVEDDEPTLTLNSAPALDLYDEPSPTRKQRRSPERQELPMAQTDAHDDIPQKEPSPLEPEFPVPASPPPPASPIQAAADEILAYMSNASPSPSKKTRHTLSLAERTRLSMSRGEAFDPDDGRLSPAKPDYPIIVEEPVETAAEDGDYGTTTTAHEDLIARTRRSMAGFEAARQKAQLERRRSQRRSKVAPRREGSTYFPRVDEDGEGAGDTSVIDELLLQADSGGGEVDYEAVFRSRPKIKTSPAASPMRRWAEE</sequence>
<gene>
    <name evidence="3" type="ORF">Micbo1qcDRAFT_151209</name>
</gene>
<evidence type="ECO:0000259" key="2">
    <source>
        <dbReference type="Pfam" id="PF14661"/>
    </source>
</evidence>
<feature type="region of interest" description="Disordered" evidence="1">
    <location>
        <begin position="689"/>
        <end position="730"/>
    </location>
</feature>
<feature type="region of interest" description="Disordered" evidence="1">
    <location>
        <begin position="626"/>
        <end position="649"/>
    </location>
</feature>
<feature type="compositionally biased region" description="Polar residues" evidence="1">
    <location>
        <begin position="49"/>
        <end position="61"/>
    </location>
</feature>
<evidence type="ECO:0000313" key="4">
    <source>
        <dbReference type="Proteomes" id="UP000070501"/>
    </source>
</evidence>